<dbReference type="Proteomes" id="UP000304953">
    <property type="component" value="Unassembled WGS sequence"/>
</dbReference>
<protein>
    <submittedName>
        <fullName evidence="1">Uncharacterized protein</fullName>
    </submittedName>
</protein>
<sequence length="121" mass="14129">MKKSGIRDYMIVETGFDDKKYLVIKGKLIDDNLEGFSLETDFNENLVNDKNKPYSISKIYEPVKLDLPFELDIEKIVKNQNPKVIWERKPTPLSKAVLSRMKKSEVQKYVMNLVYPCVIVK</sequence>
<reference evidence="1" key="1">
    <citation type="submission" date="2019-04" db="EMBL/GenBank/DDBJ databases">
        <title>Microbes associate with the intestines of laboratory mice.</title>
        <authorList>
            <person name="Navarre W."/>
            <person name="Wong E."/>
            <person name="Huang K."/>
            <person name="Tropini C."/>
            <person name="Ng K."/>
            <person name="Yu B."/>
        </authorList>
    </citation>
    <scope>NUCLEOTIDE SEQUENCE</scope>
    <source>
        <strain evidence="1">NM01_1-7b</strain>
    </source>
</reference>
<dbReference type="EMBL" id="SRYA01000037">
    <property type="protein sequence ID" value="TGY94987.1"/>
    <property type="molecule type" value="Genomic_DNA"/>
</dbReference>
<gene>
    <name evidence="1" type="ORF">E5329_16970</name>
</gene>
<organism evidence="1 2">
    <name type="scientific">Petralouisia muris</name>
    <dbReference type="NCBI Taxonomy" id="3032872"/>
    <lineage>
        <taxon>Bacteria</taxon>
        <taxon>Bacillati</taxon>
        <taxon>Bacillota</taxon>
        <taxon>Clostridia</taxon>
        <taxon>Lachnospirales</taxon>
        <taxon>Lachnospiraceae</taxon>
        <taxon>Petralouisia</taxon>
    </lineage>
</organism>
<keyword evidence="2" id="KW-1185">Reference proteome</keyword>
<accession>A0AC61RTM1</accession>
<name>A0AC61RTM1_9FIRM</name>
<evidence type="ECO:0000313" key="1">
    <source>
        <dbReference type="EMBL" id="TGY94987.1"/>
    </source>
</evidence>
<proteinExistence type="predicted"/>
<evidence type="ECO:0000313" key="2">
    <source>
        <dbReference type="Proteomes" id="UP000304953"/>
    </source>
</evidence>
<comment type="caution">
    <text evidence="1">The sequence shown here is derived from an EMBL/GenBank/DDBJ whole genome shotgun (WGS) entry which is preliminary data.</text>
</comment>